<dbReference type="RefSeq" id="YP_009119560.1">
    <property type="nucleotide sequence ID" value="NC_026440.1"/>
</dbReference>
<dbReference type="Gene3D" id="2.20.110.10">
    <property type="entry name" value="Histone H3 K4-specific methyltransferase SET7/9 N-terminal domain"/>
    <property type="match status" value="3"/>
</dbReference>
<dbReference type="EMBL" id="KP136319">
    <property type="protein sequence ID" value="AJF97325.1"/>
    <property type="molecule type" value="Genomic_DNA"/>
</dbReference>
<feature type="domain" description="F-box" evidence="3">
    <location>
        <begin position="52"/>
        <end position="95"/>
    </location>
</feature>
<dbReference type="InterPro" id="IPR036047">
    <property type="entry name" value="F-box-like_dom_sf"/>
</dbReference>
<reference evidence="4 5" key="1">
    <citation type="journal article" date="2015" name="Parasitol. Res.">
        <title>Viruses in close associations with free-living amoebae.</title>
        <authorList>
            <person name="Scheid P."/>
        </authorList>
    </citation>
    <scope>NUCLEOTIDE SEQUENCE [LARGE SCALE GENOMIC DNA]</scope>
    <source>
        <strain evidence="4">KlaHel</strain>
    </source>
</reference>
<dbReference type="Pfam" id="PF02493">
    <property type="entry name" value="MORN"/>
    <property type="match status" value="6"/>
</dbReference>
<dbReference type="InterPro" id="IPR001810">
    <property type="entry name" value="F-box_dom"/>
</dbReference>
<accession>A0A0B5J6E6</accession>
<dbReference type="SUPFAM" id="SSF81383">
    <property type="entry name" value="F-box domain"/>
    <property type="match status" value="1"/>
</dbReference>
<dbReference type="KEGG" id="vg:23462242"/>
<protein>
    <submittedName>
        <fullName evidence="4">Morn repeat protein</fullName>
    </submittedName>
</protein>
<evidence type="ECO:0000256" key="2">
    <source>
        <dbReference type="SAM" id="MobiDB-lite"/>
    </source>
</evidence>
<sequence length="504" mass="55868">MKKSRKHSTDHDQASNAQNSDGSDANGKRRAIHKLAKGRHSLIDPADPLFGLLPEELVIEILAATGDASSVVNWSVTSRRHRRLADDPLLWRRLYEARFGPPLHTGFVQRGKGWQWLYRARACDGRATGTSVGGISTTMDGTPALYWGDLVDRVPHGYGFLAACGAPTQVTTDCYEGDFYKGQCDGYGIRTWPDGDRYEGDYAEGERHGRGVYSWPDGHRYEGGFADDKRHGHGVYTWLNGHRYKGTYISNKRDGHGVYTWPDGAQYKGAYDGDMRHGYGVLTRPDGRRYEGGYANNEKHGRGIRTWPDGKRYEAYTPMVSCTAAASTHGPTAPGARSDTEMARCAARQCAPIPTVHAPEAIGTTAKMRTTWWWNTAIGVNPRDHVRRAPSPFLVAVPAPDTVIVGLSFFLFRAQKYFFLFFDDNKKCGLLSVLFMQSPVFGARAQIVAWSPVLFVPWKSNGGQFESRQAQTRLCSSPLVARATACRLACGGHPARVDRTQITD</sequence>
<evidence type="ECO:0000256" key="1">
    <source>
        <dbReference type="ARBA" id="ARBA00022737"/>
    </source>
</evidence>
<organism evidence="4 5">
    <name type="scientific">Pandoravirus inopinatum</name>
    <dbReference type="NCBI Taxonomy" id="1605721"/>
    <lineage>
        <taxon>Viruses</taxon>
        <taxon>Pandoravirus</taxon>
    </lineage>
</organism>
<dbReference type="Pfam" id="PF12937">
    <property type="entry name" value="F-box-like"/>
    <property type="match status" value="1"/>
</dbReference>
<dbReference type="GeneID" id="23462242"/>
<keyword evidence="1" id="KW-0677">Repeat</keyword>
<dbReference type="PANTHER" id="PTHR43215">
    <property type="entry name" value="RADIAL SPOKE HEAD 1 HOMOLOG"/>
    <property type="match status" value="1"/>
</dbReference>
<dbReference type="PANTHER" id="PTHR43215:SF14">
    <property type="entry name" value="RADIAL SPOKE HEAD 1 HOMOLOG"/>
    <property type="match status" value="1"/>
</dbReference>
<name>A0A0B5J6E6_9VIRU</name>
<proteinExistence type="predicted"/>
<dbReference type="SUPFAM" id="SSF82185">
    <property type="entry name" value="Histone H3 K4-specific methyltransferase SET7/9 N-terminal domain"/>
    <property type="match status" value="1"/>
</dbReference>
<dbReference type="InterPro" id="IPR003409">
    <property type="entry name" value="MORN"/>
</dbReference>
<evidence type="ECO:0000313" key="4">
    <source>
        <dbReference type="EMBL" id="AJF97325.1"/>
    </source>
</evidence>
<dbReference type="Gene3D" id="1.20.1280.50">
    <property type="match status" value="1"/>
</dbReference>
<evidence type="ECO:0000313" key="5">
    <source>
        <dbReference type="Proteomes" id="UP000202511"/>
    </source>
</evidence>
<dbReference type="Proteomes" id="UP000202511">
    <property type="component" value="Segment"/>
</dbReference>
<feature type="compositionally biased region" description="Polar residues" evidence="2">
    <location>
        <begin position="14"/>
        <end position="23"/>
    </location>
</feature>
<dbReference type="SMART" id="SM00698">
    <property type="entry name" value="MORN"/>
    <property type="match status" value="6"/>
</dbReference>
<evidence type="ECO:0000259" key="3">
    <source>
        <dbReference type="Pfam" id="PF12937"/>
    </source>
</evidence>
<feature type="region of interest" description="Disordered" evidence="2">
    <location>
        <begin position="1"/>
        <end position="28"/>
    </location>
</feature>